<accession>A0AAU7VK35</accession>
<evidence type="ECO:0000313" key="1">
    <source>
        <dbReference type="EMBL" id="XBX74419.1"/>
    </source>
</evidence>
<organism evidence="1">
    <name type="scientific">Proteinivorax tanatarense</name>
    <dbReference type="NCBI Taxonomy" id="1260629"/>
    <lineage>
        <taxon>Bacteria</taxon>
        <taxon>Bacillati</taxon>
        <taxon>Bacillota</taxon>
        <taxon>Clostridia</taxon>
        <taxon>Eubacteriales</taxon>
        <taxon>Proteinivoracaceae</taxon>
        <taxon>Proteinivorax</taxon>
    </lineage>
</organism>
<dbReference type="RefSeq" id="WP_350343171.1">
    <property type="nucleotide sequence ID" value="NZ_CP158367.1"/>
</dbReference>
<protein>
    <submittedName>
        <fullName evidence="1">Uncharacterized protein</fullName>
    </submittedName>
</protein>
<reference evidence="1" key="1">
    <citation type="journal article" date="2013" name="Extremophiles">
        <title>Proteinivorax tanatarense gen. nov., sp. nov., an anaerobic, haloalkaliphilic, proteolytic bacterium isolated from a decaying algal bloom, and proposal of Proteinivoraceae fam. nov.</title>
        <authorList>
            <person name="Kevbrin V."/>
            <person name="Boltyanskaya Y."/>
            <person name="Zhilina T."/>
            <person name="Kolganova T."/>
            <person name="Lavrentjeva E."/>
            <person name="Kuznetsov B."/>
        </authorList>
    </citation>
    <scope>NUCLEOTIDE SEQUENCE</scope>
    <source>
        <strain evidence="1">Z-910T</strain>
    </source>
</reference>
<gene>
    <name evidence="1" type="ORF">PRVXT_002455</name>
</gene>
<name>A0AAU7VK35_9FIRM</name>
<sequence>MCDKKSEKFTNVDLERLNIVEKDGTVKMSLFNSKNMPSAIFEGEDILPGHRKDDNNAGIMFYNGNGTECGGLIFGSKVKENGEYESGLSLSFDQYNQDQVIQMSVVDNNGCQNYGLNVFDRPKNTIKETVQLMKQMEEMEAGPEKQELMQELSKDSHRRMFMGKTSNGEVSVKLSDSKGNERIRMVIDENDVPKLEFLNGNGDVIYSLPPKQDNAHDK</sequence>
<proteinExistence type="predicted"/>
<dbReference type="EMBL" id="CP158367">
    <property type="protein sequence ID" value="XBX74419.1"/>
    <property type="molecule type" value="Genomic_DNA"/>
</dbReference>
<reference evidence="1" key="2">
    <citation type="submission" date="2024-06" db="EMBL/GenBank/DDBJ databases">
        <authorList>
            <person name="Petrova K.O."/>
            <person name="Toshchakov S.V."/>
            <person name="Boltjanskaja Y.V."/>
            <person name="Kevbrin V."/>
        </authorList>
    </citation>
    <scope>NUCLEOTIDE SEQUENCE</scope>
    <source>
        <strain evidence="1">Z-910T</strain>
    </source>
</reference>
<dbReference type="AlphaFoldDB" id="A0AAU7VK35"/>